<evidence type="ECO:0000259" key="2">
    <source>
        <dbReference type="SMART" id="SM00974"/>
    </source>
</evidence>
<proteinExistence type="predicted"/>
<comment type="caution">
    <text evidence="3">The sequence shown here is derived from an EMBL/GenBank/DDBJ whole genome shotgun (WGS) entry which is preliminary data.</text>
</comment>
<feature type="compositionally biased region" description="Basic and acidic residues" evidence="1">
    <location>
        <begin position="705"/>
        <end position="717"/>
    </location>
</feature>
<dbReference type="Gene3D" id="3.40.50.300">
    <property type="entry name" value="P-loop containing nucleotide triphosphate hydrolases"/>
    <property type="match status" value="2"/>
</dbReference>
<feature type="compositionally biased region" description="Acidic residues" evidence="1">
    <location>
        <begin position="286"/>
        <end position="296"/>
    </location>
</feature>
<dbReference type="HOGENOM" id="CLU_014749_0_0_7"/>
<dbReference type="AlphaFoldDB" id="V8CKJ2"/>
<evidence type="ECO:0000256" key="1">
    <source>
        <dbReference type="SAM" id="MobiDB-lite"/>
    </source>
</evidence>
<evidence type="ECO:0000313" key="4">
    <source>
        <dbReference type="Proteomes" id="UP000018688"/>
    </source>
</evidence>
<dbReference type="RefSeq" id="WP_023929739.1">
    <property type="nucleotide sequence ID" value="NZ_KI669458.1"/>
</dbReference>
<dbReference type="REBASE" id="94958">
    <property type="entry name" value="Hca12740ORF808P"/>
</dbReference>
<evidence type="ECO:0000313" key="3">
    <source>
        <dbReference type="EMBL" id="ETD27884.1"/>
    </source>
</evidence>
<keyword evidence="4" id="KW-1185">Reference proteome</keyword>
<dbReference type="Proteomes" id="UP000018688">
    <property type="component" value="Unassembled WGS sequence"/>
</dbReference>
<feature type="domain" description="Bacteriophage T5 Orf172 DNA-binding" evidence="2">
    <location>
        <begin position="33"/>
        <end position="119"/>
    </location>
</feature>
<dbReference type="Pfam" id="PF10544">
    <property type="entry name" value="T5orf172"/>
    <property type="match status" value="1"/>
</dbReference>
<gene>
    <name evidence="3" type="ORF">HMPREF2087_00808</name>
</gene>
<accession>V8CKJ2</accession>
<dbReference type="SUPFAM" id="SSF52540">
    <property type="entry name" value="P-loop containing nucleoside triphosphate hydrolases"/>
    <property type="match status" value="1"/>
</dbReference>
<dbReference type="PATRIC" id="fig|1357399.3.peg.846"/>
<dbReference type="eggNOG" id="COG4096">
    <property type="taxonomic scope" value="Bacteria"/>
</dbReference>
<feature type="region of interest" description="Disordered" evidence="1">
    <location>
        <begin position="698"/>
        <end position="721"/>
    </location>
</feature>
<protein>
    <recommendedName>
        <fullName evidence="2">Bacteriophage T5 Orf172 DNA-binding domain-containing protein</fullName>
    </recommendedName>
</protein>
<name>V8CKJ2_9HELI</name>
<organism evidence="3 4">
    <name type="scientific">Helicobacter canis NCTC 12740</name>
    <dbReference type="NCBI Taxonomy" id="1357399"/>
    <lineage>
        <taxon>Bacteria</taxon>
        <taxon>Pseudomonadati</taxon>
        <taxon>Campylobacterota</taxon>
        <taxon>Epsilonproteobacteria</taxon>
        <taxon>Campylobacterales</taxon>
        <taxon>Helicobacteraceae</taxon>
        <taxon>Helicobacter</taxon>
    </lineage>
</organism>
<dbReference type="STRING" id="1357399.HMPREF2087_00808"/>
<reference evidence="3 4" key="1">
    <citation type="submission" date="2013-10" db="EMBL/GenBank/DDBJ databases">
        <title>The Genome Sequence of Helicobacter canis NCTC 12740.</title>
        <authorList>
            <consortium name="The Broad Institute Genomics Platform"/>
            <person name="Earl A."/>
            <person name="Fox J.G."/>
            <person name="Shen Z."/>
            <person name="Young S.K."/>
            <person name="Zeng Q."/>
            <person name="Gargeya S."/>
            <person name="Fitzgerald M."/>
            <person name="Abouelleil A."/>
            <person name="Alvarado L."/>
            <person name="Chapman S.B."/>
            <person name="Gainer-Dewar J."/>
            <person name="Goldberg J."/>
            <person name="Griggs A."/>
            <person name="Gujja S."/>
            <person name="Hansen M."/>
            <person name="Howarth C."/>
            <person name="Imamovic A."/>
            <person name="Ireland A."/>
            <person name="Larimer J."/>
            <person name="McCowan C."/>
            <person name="Murphy C."/>
            <person name="Pearson M."/>
            <person name="Poon T.W."/>
            <person name="Priest M."/>
            <person name="Roberts A."/>
            <person name="Saif S."/>
            <person name="Shea T."/>
            <person name="Sykes S."/>
            <person name="Wortman J."/>
            <person name="Nusbaum C."/>
            <person name="Birren B."/>
        </authorList>
    </citation>
    <scope>NUCLEOTIDE SEQUENCE [LARGE SCALE GENOMIC DNA]</scope>
    <source>
        <strain evidence="3 4">NCTC 12740</strain>
    </source>
</reference>
<dbReference type="OrthoDB" id="9813673at2"/>
<dbReference type="EMBL" id="AZJJ01000001">
    <property type="protein sequence ID" value="ETD27884.1"/>
    <property type="molecule type" value="Genomic_DNA"/>
</dbReference>
<dbReference type="InterPro" id="IPR018306">
    <property type="entry name" value="Phage_T5_Orf172_DNA-bd"/>
</dbReference>
<sequence length="815" mass="93555">MTITPLKTPKIYAYTEPQYQHTKWKREANGTIKQGAGLIKVGFTTRDDVETRIKEQFPTKKPTQNPYKILLDQSAIKDDGTSFSDREVHTMLEKAGIRRVKGEWFACEIDEVRRAINAIKSGKSYQKSRSKSFSLRPEQAQAVEKTAAYFRANSTDKTGKIPHFLWNAKMRFGKSFAAYKLAQEMGFTKVLILTFKPAVKSAWREDLEHSDFVGWEFLESAPSTKPSGKFVYFASLQDILGRSNDKIKAKNIWIHEMQWDLIVLDEYHFGAWNDNSKSTYITQDSSSDEPQDDEAKEQEISKVQKEYEEDLLSQTLKARAYLYLSGTPFRALSNGEFLEDHIYNWTYSDEQRAKKAWKKEPNPYAELPQMVMMVYKVPDDIAQACGNVGFNEFDLNEFFKAKGEKFAHEEEVIKWLRFIKGEHKQSEMANLINRTKSAMPYENAAMLQALAHTLWFLPSVAACVAMKSLLEQDSFFQDYRIILCAGSEVGVGERALEHFKRELPNPLESKSITLSCGKLTTGVSVPCWSGVLMLRSTKSPETYFQTAFRAQTPWSYTDENNRKQVIKEQCFVLDFAPNRALQQVSEYALGLNDKSTNMLQNIEDFIAFLPIVMHDGSMLPLNAESVLELAISGQAGSMLARKWRSATLVNVDNATLDRILASQSALAVLEKIEGFRSIKTDMQTIINHTKDINALKSKKNSLEPTQKRELSEKEKQRNSKRKQIQEKLLQFAQKIPVFMYLSDYREESLEDVIRELEPELFKRVTGLITKDFNILCQLEVFNTKVMDQAIFSFKRYEDKSFDYLELESNQADSSL</sequence>
<dbReference type="SMART" id="SM00974">
    <property type="entry name" value="T5orf172"/>
    <property type="match status" value="1"/>
</dbReference>
<feature type="region of interest" description="Disordered" evidence="1">
    <location>
        <begin position="280"/>
        <end position="300"/>
    </location>
</feature>
<dbReference type="InterPro" id="IPR027417">
    <property type="entry name" value="P-loop_NTPase"/>
</dbReference>